<accession>A0A7U2F0Y7</accession>
<sequence length="344" mass="37456">MFGDAYPALLNVGATGFNSRQQQTLYPFNCYLNTINLNISPVIEFSGCFLLKMQSIDQPLNGKILLITGGASGIGLGLTKEAHAIGAKVLVADLKTTPDFDAFAANKDNILYVQSDVTNWADFTKIFDACEKKWNDVPDAYGICAGLFDPPFSNFWQDPEQDEGYKQVDVNVNHPIKLTRMALRKSLGKGKRASVCIIASVGGISGSLAAPLYCATKHAMVGFVKSMKDSESLTGVKITTLCPAGVMTPLFDAEKIKQYSATEAGYLTPQDCAKHLLDLLQKKEYACGTVLELTIEGTRIIPEWNVAPLRVKGTGQEEMDEEFLGNLLRPVKQAVEKDKASAKL</sequence>
<dbReference type="SUPFAM" id="SSF51735">
    <property type="entry name" value="NAD(P)-binding Rossmann-fold domains"/>
    <property type="match status" value="1"/>
</dbReference>
<dbReference type="OrthoDB" id="5296at2759"/>
<keyword evidence="1" id="KW-0560">Oxidoreductase</keyword>
<dbReference type="AlphaFoldDB" id="A0A7U2F0Y7"/>
<dbReference type="PANTHER" id="PTHR43658:SF8">
    <property type="entry name" value="17-BETA-HYDROXYSTEROID DEHYDROGENASE 14-RELATED"/>
    <property type="match status" value="1"/>
</dbReference>
<name>A0A7U2F0Y7_PHANO</name>
<dbReference type="InterPro" id="IPR036291">
    <property type="entry name" value="NAD(P)-bd_dom_sf"/>
</dbReference>
<dbReference type="EMBL" id="CP069027">
    <property type="protein sequence ID" value="QRC95553.1"/>
    <property type="molecule type" value="Genomic_DNA"/>
</dbReference>
<proteinExistence type="predicted"/>
<dbReference type="PRINTS" id="PR00081">
    <property type="entry name" value="GDHRDH"/>
</dbReference>
<gene>
    <name evidence="2" type="ORF">JI435_032360</name>
</gene>
<dbReference type="Pfam" id="PF00106">
    <property type="entry name" value="adh_short"/>
    <property type="match status" value="1"/>
</dbReference>
<dbReference type="Proteomes" id="UP000663193">
    <property type="component" value="Chromosome 5"/>
</dbReference>
<evidence type="ECO:0008006" key="4">
    <source>
        <dbReference type="Google" id="ProtNLM"/>
    </source>
</evidence>
<protein>
    <recommendedName>
        <fullName evidence="4">NAD(P)-binding protein</fullName>
    </recommendedName>
</protein>
<evidence type="ECO:0000256" key="1">
    <source>
        <dbReference type="ARBA" id="ARBA00023002"/>
    </source>
</evidence>
<keyword evidence="3" id="KW-1185">Reference proteome</keyword>
<reference evidence="3" key="1">
    <citation type="journal article" date="2021" name="BMC Genomics">
        <title>Chromosome-level genome assembly and manually-curated proteome of model necrotroph Parastagonospora nodorum Sn15 reveals a genome-wide trove of candidate effector homologs, and redundancy of virulence-related functions within an accessory chromosome.</title>
        <authorList>
            <person name="Bertazzoni S."/>
            <person name="Jones D.A.B."/>
            <person name="Phan H.T."/>
            <person name="Tan K.-C."/>
            <person name="Hane J.K."/>
        </authorList>
    </citation>
    <scope>NUCLEOTIDE SEQUENCE [LARGE SCALE GENOMIC DNA]</scope>
    <source>
        <strain evidence="3">SN15 / ATCC MYA-4574 / FGSC 10173)</strain>
    </source>
</reference>
<dbReference type="Gene3D" id="3.40.50.720">
    <property type="entry name" value="NAD(P)-binding Rossmann-like Domain"/>
    <property type="match status" value="1"/>
</dbReference>
<dbReference type="GO" id="GO:0016491">
    <property type="term" value="F:oxidoreductase activity"/>
    <property type="evidence" value="ECO:0007669"/>
    <property type="project" value="UniProtKB-KW"/>
</dbReference>
<dbReference type="PANTHER" id="PTHR43658">
    <property type="entry name" value="SHORT-CHAIN DEHYDROGENASE/REDUCTASE"/>
    <property type="match status" value="1"/>
</dbReference>
<dbReference type="InterPro" id="IPR002347">
    <property type="entry name" value="SDR_fam"/>
</dbReference>
<evidence type="ECO:0000313" key="2">
    <source>
        <dbReference type="EMBL" id="QRC95553.1"/>
    </source>
</evidence>
<dbReference type="VEuPathDB" id="FungiDB:JI435_032360"/>
<evidence type="ECO:0000313" key="3">
    <source>
        <dbReference type="Proteomes" id="UP000663193"/>
    </source>
</evidence>
<organism evidence="2 3">
    <name type="scientific">Phaeosphaeria nodorum (strain SN15 / ATCC MYA-4574 / FGSC 10173)</name>
    <name type="common">Glume blotch fungus</name>
    <name type="synonym">Parastagonospora nodorum</name>
    <dbReference type="NCBI Taxonomy" id="321614"/>
    <lineage>
        <taxon>Eukaryota</taxon>
        <taxon>Fungi</taxon>
        <taxon>Dikarya</taxon>
        <taxon>Ascomycota</taxon>
        <taxon>Pezizomycotina</taxon>
        <taxon>Dothideomycetes</taxon>
        <taxon>Pleosporomycetidae</taxon>
        <taxon>Pleosporales</taxon>
        <taxon>Pleosporineae</taxon>
        <taxon>Phaeosphaeriaceae</taxon>
        <taxon>Parastagonospora</taxon>
    </lineage>
</organism>